<protein>
    <submittedName>
        <fullName evidence="2">Uncharacterized protein</fullName>
    </submittedName>
</protein>
<dbReference type="Proteomes" id="UP001172055">
    <property type="component" value="Unassembled WGS sequence"/>
</dbReference>
<evidence type="ECO:0000313" key="3">
    <source>
        <dbReference type="Proteomes" id="UP001172055"/>
    </source>
</evidence>
<feature type="transmembrane region" description="Helical" evidence="1">
    <location>
        <begin position="6"/>
        <end position="26"/>
    </location>
</feature>
<dbReference type="RefSeq" id="WP_301722490.1">
    <property type="nucleotide sequence ID" value="NZ_JAUJWV010000001.1"/>
</dbReference>
<comment type="caution">
    <text evidence="2">The sequence shown here is derived from an EMBL/GenBank/DDBJ whole genome shotgun (WGS) entry which is preliminary data.</text>
</comment>
<evidence type="ECO:0000256" key="1">
    <source>
        <dbReference type="SAM" id="Phobius"/>
    </source>
</evidence>
<feature type="transmembrane region" description="Helical" evidence="1">
    <location>
        <begin position="33"/>
        <end position="55"/>
    </location>
</feature>
<evidence type="ECO:0000313" key="2">
    <source>
        <dbReference type="EMBL" id="MDN7240584.1"/>
    </source>
</evidence>
<reference evidence="2 3" key="1">
    <citation type="submission" date="2023-06" db="EMBL/GenBank/DDBJ databases">
        <title>Novel species in genus Planococcus.</title>
        <authorList>
            <person name="Ning S."/>
        </authorList>
    </citation>
    <scope>NUCLEOTIDE SEQUENCE [LARGE SCALE GENOMIC DNA]</scope>
    <source>
        <strain evidence="2 3">N028</strain>
    </source>
</reference>
<sequence>MTSFLILVFGFMYVLMILNPLIFLVLKKRTLFILDLLVVIGYLVNWYFIIGTLGYEGFLATTWMTLMYFSLLFLFVSMSILYVKFLQGDSVKWLIGSCLLGTISLIIFEINESVLFAAVDNFAKYGMPILFLSLLLLFAVSSLLRIYKKRLG</sequence>
<name>A0ABT8MY63_9BACL</name>
<keyword evidence="3" id="KW-1185">Reference proteome</keyword>
<feature type="transmembrane region" description="Helical" evidence="1">
    <location>
        <begin position="67"/>
        <end position="86"/>
    </location>
</feature>
<gene>
    <name evidence="2" type="ORF">QWY14_02225</name>
</gene>
<keyword evidence="1" id="KW-0472">Membrane</keyword>
<proteinExistence type="predicted"/>
<keyword evidence="1" id="KW-1133">Transmembrane helix</keyword>
<dbReference type="EMBL" id="JAUJWV010000001">
    <property type="protein sequence ID" value="MDN7240584.1"/>
    <property type="molecule type" value="Genomic_DNA"/>
</dbReference>
<organism evidence="2 3">
    <name type="scientific">Planococcus shixiaomingii</name>
    <dbReference type="NCBI Taxonomy" id="3058393"/>
    <lineage>
        <taxon>Bacteria</taxon>
        <taxon>Bacillati</taxon>
        <taxon>Bacillota</taxon>
        <taxon>Bacilli</taxon>
        <taxon>Bacillales</taxon>
        <taxon>Caryophanaceae</taxon>
        <taxon>Planococcus</taxon>
    </lineage>
</organism>
<accession>A0ABT8MY63</accession>
<feature type="transmembrane region" description="Helical" evidence="1">
    <location>
        <begin position="93"/>
        <end position="119"/>
    </location>
</feature>
<feature type="transmembrane region" description="Helical" evidence="1">
    <location>
        <begin position="125"/>
        <end position="147"/>
    </location>
</feature>
<keyword evidence="1" id="KW-0812">Transmembrane</keyword>